<proteinExistence type="predicted"/>
<organism evidence="1 2">
    <name type="scientific">Diversispora eburnea</name>
    <dbReference type="NCBI Taxonomy" id="1213867"/>
    <lineage>
        <taxon>Eukaryota</taxon>
        <taxon>Fungi</taxon>
        <taxon>Fungi incertae sedis</taxon>
        <taxon>Mucoromycota</taxon>
        <taxon>Glomeromycotina</taxon>
        <taxon>Glomeromycetes</taxon>
        <taxon>Diversisporales</taxon>
        <taxon>Diversisporaceae</taxon>
        <taxon>Diversispora</taxon>
    </lineage>
</organism>
<keyword evidence="2" id="KW-1185">Reference proteome</keyword>
<dbReference type="AlphaFoldDB" id="A0A9N8Z2W6"/>
<dbReference type="OrthoDB" id="10391290at2759"/>
<name>A0A9N8Z2W6_9GLOM</name>
<gene>
    <name evidence="1" type="ORF">DEBURN_LOCUS2869</name>
</gene>
<dbReference type="EMBL" id="CAJVPK010000166">
    <property type="protein sequence ID" value="CAG8464944.1"/>
    <property type="molecule type" value="Genomic_DNA"/>
</dbReference>
<evidence type="ECO:0000313" key="2">
    <source>
        <dbReference type="Proteomes" id="UP000789706"/>
    </source>
</evidence>
<comment type="caution">
    <text evidence="1">The sequence shown here is derived from an EMBL/GenBank/DDBJ whole genome shotgun (WGS) entry which is preliminary data.</text>
</comment>
<accession>A0A9N8Z2W6</accession>
<reference evidence="1" key="1">
    <citation type="submission" date="2021-06" db="EMBL/GenBank/DDBJ databases">
        <authorList>
            <person name="Kallberg Y."/>
            <person name="Tangrot J."/>
            <person name="Rosling A."/>
        </authorList>
    </citation>
    <scope>NUCLEOTIDE SEQUENCE</scope>
    <source>
        <strain evidence="1">AZ414A</strain>
    </source>
</reference>
<dbReference type="Proteomes" id="UP000789706">
    <property type="component" value="Unassembled WGS sequence"/>
</dbReference>
<sequence length="346" mass="41728">MEVFKLLNPIEVFNKREISLLNLEFFDLTKDKLFAHLVIELRIREIWGFKKICFYDFEKDFNSIEEENKKIEFIQNNLKNFFPENHERKDLAKLEKIKFSLFLNKNFGHWKPDKNNKNELTNYNRKKIQLEKIKVLHNLLGFYLPFFPILWKSSFNTLVEHMKMKITNSVAENLSTYPTYPPDIENLISTHQNAFKIFDKNVDFKYIAAMIVKLRENKFWGFEKISCEDIVSNYNNMDDAQKNLFIQNSTKEYFSKGSKETTVNFDKLGKLKFCLFLHDQRENLKKENMSKNEKRNFDISKKVYNLNEYLGEYLRIFPVPFHHMDDFSAIRRTQFDDFIKVISQRQ</sequence>
<protein>
    <submittedName>
        <fullName evidence="1">6663_t:CDS:1</fullName>
    </submittedName>
</protein>
<evidence type="ECO:0000313" key="1">
    <source>
        <dbReference type="EMBL" id="CAG8464944.1"/>
    </source>
</evidence>